<name>A0A1X0WAF8_9GAMM</name>
<evidence type="ECO:0000313" key="2">
    <source>
        <dbReference type="Proteomes" id="UP000192536"/>
    </source>
</evidence>
<dbReference type="STRING" id="1646377.BS640_19650"/>
<dbReference type="RefSeq" id="WP_084913182.1">
    <property type="nucleotide sequence ID" value="NZ_JBAUUI010000026.1"/>
</dbReference>
<keyword evidence="2" id="KW-1185">Reference proteome</keyword>
<gene>
    <name evidence="1" type="ORF">BS640_19650</name>
</gene>
<dbReference type="Proteomes" id="UP000192536">
    <property type="component" value="Unassembled WGS sequence"/>
</dbReference>
<proteinExistence type="predicted"/>
<comment type="caution">
    <text evidence="1">The sequence shown here is derived from an EMBL/GenBank/DDBJ whole genome shotgun (WGS) entry which is preliminary data.</text>
</comment>
<evidence type="ECO:0000313" key="1">
    <source>
        <dbReference type="EMBL" id="ORJ23754.1"/>
    </source>
</evidence>
<accession>A0A1X0WAF8</accession>
<dbReference type="AlphaFoldDB" id="A0A1X0WAF8"/>
<reference evidence="1 2" key="1">
    <citation type="journal article" date="2017" name="Int. J. Syst. Evol. Microbiol.">
        <title>Rouxiella badensis sp. nov. and Rouxiella silvae sp. nov. isolated from peat bog soil in Germany and emendation of the genus description.</title>
        <authorList>
            <person name="Le Fleche-Mateos A."/>
            <person name="Kugler J.H."/>
            <person name="Hansen S.H."/>
            <person name="Syldatk C."/>
            <person name="Hausmann R."/>
            <person name="Lomprez F."/>
            <person name="Vandenbogaert M."/>
            <person name="Manuguerra J.C."/>
            <person name="Grimont P.A."/>
        </authorList>
    </citation>
    <scope>NUCLEOTIDE SEQUENCE [LARGE SCALE GENOMIC DNA]</scope>
    <source>
        <strain evidence="1 2">DSM 100043</strain>
    </source>
</reference>
<sequence>MRKQDALYTLPMVLKQADLRRVWCRGRRTITPAQRVWTRYMLSLWGKHLGGDDAPTGCVSVIGRLMIRSEWSQDQSERIIKVVEGLYKEGLRGEELFRRSRQIVVPGASISNILASAKEEDDAAFVESVMHKEIKRDSPIRSVAIKRYCERRTVQNIAKDINYHTGFNVQAGRKRVTWCEEILEEEMFFAMKRTIENTDTPNVAY</sequence>
<organism evidence="1 2">
    <name type="scientific">Rouxiella badensis</name>
    <dbReference type="NCBI Taxonomy" id="1646377"/>
    <lineage>
        <taxon>Bacteria</taxon>
        <taxon>Pseudomonadati</taxon>
        <taxon>Pseudomonadota</taxon>
        <taxon>Gammaproteobacteria</taxon>
        <taxon>Enterobacterales</taxon>
        <taxon>Yersiniaceae</taxon>
        <taxon>Rouxiella</taxon>
    </lineage>
</organism>
<dbReference type="EMBL" id="MRWE01000043">
    <property type="protein sequence ID" value="ORJ23754.1"/>
    <property type="molecule type" value="Genomic_DNA"/>
</dbReference>
<protein>
    <submittedName>
        <fullName evidence="1">Uncharacterized protein</fullName>
    </submittedName>
</protein>